<accession>A0ABQ3GJM1</accession>
<dbReference type="Proteomes" id="UP000642819">
    <property type="component" value="Unassembled WGS sequence"/>
</dbReference>
<evidence type="ECO:0000313" key="3">
    <source>
        <dbReference type="Proteomes" id="UP000642819"/>
    </source>
</evidence>
<evidence type="ECO:0000256" key="1">
    <source>
        <dbReference type="SAM" id="MobiDB-lite"/>
    </source>
</evidence>
<keyword evidence="3" id="KW-1185">Reference proteome</keyword>
<proteinExistence type="predicted"/>
<evidence type="ECO:0000313" key="2">
    <source>
        <dbReference type="EMBL" id="GHD07504.1"/>
    </source>
</evidence>
<protein>
    <submittedName>
        <fullName evidence="2">Uncharacterized protein</fullName>
    </submittedName>
</protein>
<dbReference type="EMBL" id="BMXK01000007">
    <property type="protein sequence ID" value="GHD07504.1"/>
    <property type="molecule type" value="Genomic_DNA"/>
</dbReference>
<gene>
    <name evidence="2" type="ORF">GCM10008096_18320</name>
</gene>
<feature type="region of interest" description="Disordered" evidence="1">
    <location>
        <begin position="1"/>
        <end position="31"/>
    </location>
</feature>
<name>A0ABQ3GJM1_9MICC</name>
<organism evidence="2 3">
    <name type="scientific">Zhihengliuella salsuginis</name>
    <dbReference type="NCBI Taxonomy" id="578222"/>
    <lineage>
        <taxon>Bacteria</taxon>
        <taxon>Bacillati</taxon>
        <taxon>Actinomycetota</taxon>
        <taxon>Actinomycetes</taxon>
        <taxon>Micrococcales</taxon>
        <taxon>Micrococcaceae</taxon>
        <taxon>Zhihengliuella</taxon>
    </lineage>
</organism>
<reference evidence="3" key="1">
    <citation type="journal article" date="2019" name="Int. J. Syst. Evol. Microbiol.">
        <title>The Global Catalogue of Microorganisms (GCM) 10K type strain sequencing project: providing services to taxonomists for standard genome sequencing and annotation.</title>
        <authorList>
            <consortium name="The Broad Institute Genomics Platform"/>
            <consortium name="The Broad Institute Genome Sequencing Center for Infectious Disease"/>
            <person name="Wu L."/>
            <person name="Ma J."/>
        </authorList>
    </citation>
    <scope>NUCLEOTIDE SEQUENCE [LARGE SCALE GENOMIC DNA]</scope>
    <source>
        <strain evidence="3">KCTC 19466</strain>
    </source>
</reference>
<sequence>MSSADESWAALAPTADRPASTIANDDAKPVTAPINPAVIGCEISERVRTRHYPSGGGLVARKSAE</sequence>
<comment type="caution">
    <text evidence="2">The sequence shown here is derived from an EMBL/GenBank/DDBJ whole genome shotgun (WGS) entry which is preliminary data.</text>
</comment>